<name>A0A420MBD7_FUSOX</name>
<dbReference type="AlphaFoldDB" id="A0A420MBD7"/>
<accession>A0A420MBD7</accession>
<protein>
    <submittedName>
        <fullName evidence="2">Uncharacterized protein</fullName>
    </submittedName>
</protein>
<reference evidence="2 3" key="1">
    <citation type="journal article" date="2018" name="Sci. Rep.">
        <title>Characterisation of pathogen-specific regions and novel effector candidates in Fusarium oxysporum f. sp. cepae.</title>
        <authorList>
            <person name="Armitage A.D."/>
            <person name="Taylor A."/>
            <person name="Sobczyk M.K."/>
            <person name="Baxter L."/>
            <person name="Greenfield B.P."/>
            <person name="Bates H.J."/>
            <person name="Wilson F."/>
            <person name="Jackson A.C."/>
            <person name="Ott S."/>
            <person name="Harrison R.J."/>
            <person name="Clarkson J.P."/>
        </authorList>
    </citation>
    <scope>NUCLEOTIDE SEQUENCE [LARGE SCALE GENOMIC DNA]</scope>
    <source>
        <strain evidence="2 3">Fo_A13</strain>
    </source>
</reference>
<sequence>MIAHHETSQTNLIAILALVFAPASPIAGIFSAGTLVTTNKSWIHYALASFNNNGSCDYSGTSRGIYMRKIAKLADLI</sequence>
<keyword evidence="1" id="KW-0812">Transmembrane</keyword>
<evidence type="ECO:0000256" key="1">
    <source>
        <dbReference type="SAM" id="Phobius"/>
    </source>
</evidence>
<evidence type="ECO:0000313" key="3">
    <source>
        <dbReference type="Proteomes" id="UP000285084"/>
    </source>
</evidence>
<feature type="transmembrane region" description="Helical" evidence="1">
    <location>
        <begin position="12"/>
        <end position="36"/>
    </location>
</feature>
<proteinExistence type="predicted"/>
<dbReference type="EMBL" id="MRCX01000442">
    <property type="protein sequence ID" value="RKK65315.1"/>
    <property type="molecule type" value="Genomic_DNA"/>
</dbReference>
<dbReference type="Proteomes" id="UP000285084">
    <property type="component" value="Unassembled WGS sequence"/>
</dbReference>
<keyword evidence="1" id="KW-1133">Transmembrane helix</keyword>
<evidence type="ECO:0000313" key="2">
    <source>
        <dbReference type="EMBL" id="RKK65315.1"/>
    </source>
</evidence>
<comment type="caution">
    <text evidence="2">The sequence shown here is derived from an EMBL/GenBank/DDBJ whole genome shotgun (WGS) entry which is preliminary data.</text>
</comment>
<organism evidence="2 3">
    <name type="scientific">Fusarium oxysporum</name>
    <name type="common">Fusarium vascular wilt</name>
    <dbReference type="NCBI Taxonomy" id="5507"/>
    <lineage>
        <taxon>Eukaryota</taxon>
        <taxon>Fungi</taxon>
        <taxon>Dikarya</taxon>
        <taxon>Ascomycota</taxon>
        <taxon>Pezizomycotina</taxon>
        <taxon>Sordariomycetes</taxon>
        <taxon>Hypocreomycetidae</taxon>
        <taxon>Hypocreales</taxon>
        <taxon>Nectriaceae</taxon>
        <taxon>Fusarium</taxon>
        <taxon>Fusarium oxysporum species complex</taxon>
    </lineage>
</organism>
<gene>
    <name evidence="2" type="ORF">BFJ69_g16396</name>
</gene>
<keyword evidence="1" id="KW-0472">Membrane</keyword>